<dbReference type="EMBL" id="QFQJ01000002">
    <property type="protein sequence ID" value="PZQ93729.1"/>
    <property type="molecule type" value="Genomic_DNA"/>
</dbReference>
<dbReference type="InterPro" id="IPR000962">
    <property type="entry name" value="Znf_DskA_TraR"/>
</dbReference>
<keyword evidence="2" id="KW-0863">Zinc-finger</keyword>
<keyword evidence="1" id="KW-0479">Metal-binding</keyword>
<evidence type="ECO:0000313" key="7">
    <source>
        <dbReference type="EMBL" id="PZQ93729.1"/>
    </source>
</evidence>
<dbReference type="Gene3D" id="1.20.120.910">
    <property type="entry name" value="DksA, coiled-coil domain"/>
    <property type="match status" value="1"/>
</dbReference>
<evidence type="ECO:0000259" key="6">
    <source>
        <dbReference type="Pfam" id="PF01258"/>
    </source>
</evidence>
<feature type="domain" description="Zinc finger DksA/TraR C4-type" evidence="6">
    <location>
        <begin position="27"/>
        <end position="59"/>
    </location>
</feature>
<feature type="region of interest" description="Disordered" evidence="5">
    <location>
        <begin position="1"/>
        <end position="25"/>
    </location>
</feature>
<name>A0A2W5RWS8_ACIJO</name>
<evidence type="ECO:0000256" key="2">
    <source>
        <dbReference type="ARBA" id="ARBA00022771"/>
    </source>
</evidence>
<dbReference type="PROSITE" id="PS51128">
    <property type="entry name" value="ZF_DKSA_2"/>
    <property type="match status" value="1"/>
</dbReference>
<organism evidence="7 8">
    <name type="scientific">Acinetobacter johnsonii</name>
    <dbReference type="NCBI Taxonomy" id="40214"/>
    <lineage>
        <taxon>Bacteria</taxon>
        <taxon>Pseudomonadati</taxon>
        <taxon>Pseudomonadota</taxon>
        <taxon>Gammaproteobacteria</taxon>
        <taxon>Moraxellales</taxon>
        <taxon>Moraxellaceae</taxon>
        <taxon>Acinetobacter</taxon>
    </lineage>
</organism>
<evidence type="ECO:0000256" key="4">
    <source>
        <dbReference type="PROSITE-ProRule" id="PRU00510"/>
    </source>
</evidence>
<evidence type="ECO:0000313" key="8">
    <source>
        <dbReference type="Proteomes" id="UP000249282"/>
    </source>
</evidence>
<keyword evidence="3" id="KW-0862">Zinc</keyword>
<proteinExistence type="predicted"/>
<dbReference type="Proteomes" id="UP000249282">
    <property type="component" value="Unassembled WGS sequence"/>
</dbReference>
<evidence type="ECO:0000256" key="1">
    <source>
        <dbReference type="ARBA" id="ARBA00022723"/>
    </source>
</evidence>
<dbReference type="Pfam" id="PF01258">
    <property type="entry name" value="zf-dskA_traR"/>
    <property type="match status" value="1"/>
</dbReference>
<evidence type="ECO:0000256" key="3">
    <source>
        <dbReference type="ARBA" id="ARBA00022833"/>
    </source>
</evidence>
<dbReference type="AlphaFoldDB" id="A0A2W5RWS8"/>
<dbReference type="GO" id="GO:0008270">
    <property type="term" value="F:zinc ion binding"/>
    <property type="evidence" value="ECO:0007669"/>
    <property type="project" value="UniProtKB-KW"/>
</dbReference>
<sequence length="73" mass="8454">MSDPIDRAQENQLNQVKVKPRDYSTPSLSECEECGNDIPPERQKLGAVTLCIECKRKAEIKSNQYYWGRPLKR</sequence>
<accession>A0A2W5RWS8</accession>
<protein>
    <submittedName>
        <fullName evidence="7">Conjugal transfer protein TraR</fullName>
    </submittedName>
</protein>
<comment type="caution">
    <text evidence="4">Lacks conserved residue(s) required for the propagation of feature annotation.</text>
</comment>
<reference evidence="7 8" key="1">
    <citation type="submission" date="2017-11" db="EMBL/GenBank/DDBJ databases">
        <title>Infants hospitalized years apart are colonized by the same room-sourced microbial strains.</title>
        <authorList>
            <person name="Brooks B."/>
            <person name="Olm M.R."/>
            <person name="Firek B.A."/>
            <person name="Baker R."/>
            <person name="Thomas B.C."/>
            <person name="Morowitz M.J."/>
            <person name="Banfield J.F."/>
        </authorList>
    </citation>
    <scope>NUCLEOTIDE SEQUENCE [LARGE SCALE GENOMIC DNA]</scope>
    <source>
        <strain evidence="7">S2_003_000_R3_20</strain>
    </source>
</reference>
<evidence type="ECO:0000256" key="5">
    <source>
        <dbReference type="SAM" id="MobiDB-lite"/>
    </source>
</evidence>
<comment type="caution">
    <text evidence="7">The sequence shown here is derived from an EMBL/GenBank/DDBJ whole genome shotgun (WGS) entry which is preliminary data.</text>
</comment>
<gene>
    <name evidence="7" type="ORF">DI542_00730</name>
</gene>